<feature type="transmembrane region" description="Helical" evidence="8">
    <location>
        <begin position="6"/>
        <end position="24"/>
    </location>
</feature>
<dbReference type="InterPro" id="IPR036396">
    <property type="entry name" value="Cyt_P450_sf"/>
</dbReference>
<evidence type="ECO:0000256" key="8">
    <source>
        <dbReference type="SAM" id="Phobius"/>
    </source>
</evidence>
<dbReference type="GO" id="GO:0004497">
    <property type="term" value="F:monooxygenase activity"/>
    <property type="evidence" value="ECO:0007669"/>
    <property type="project" value="UniProtKB-KW"/>
</dbReference>
<comment type="cofactor">
    <cofactor evidence="1">
        <name>heme</name>
        <dbReference type="ChEBI" id="CHEBI:30413"/>
    </cofactor>
</comment>
<name>A0ABD1AF73_CARAN</name>
<keyword evidence="6" id="KW-0408">Iron</keyword>
<keyword evidence="8" id="KW-0472">Membrane</keyword>
<evidence type="ECO:0000256" key="4">
    <source>
        <dbReference type="ARBA" id="ARBA00022723"/>
    </source>
</evidence>
<protein>
    <submittedName>
        <fullName evidence="9">Alkane hydroxylase MAH1</fullName>
    </submittedName>
</protein>
<dbReference type="AlphaFoldDB" id="A0ABD1AF73"/>
<feature type="transmembrane region" description="Helical" evidence="8">
    <location>
        <begin position="31"/>
        <end position="49"/>
    </location>
</feature>
<dbReference type="Gene3D" id="1.10.630.10">
    <property type="entry name" value="Cytochrome P450"/>
    <property type="match status" value="1"/>
</dbReference>
<organism evidence="9 10">
    <name type="scientific">Cardamine amara subsp. amara</name>
    <dbReference type="NCBI Taxonomy" id="228776"/>
    <lineage>
        <taxon>Eukaryota</taxon>
        <taxon>Viridiplantae</taxon>
        <taxon>Streptophyta</taxon>
        <taxon>Embryophyta</taxon>
        <taxon>Tracheophyta</taxon>
        <taxon>Spermatophyta</taxon>
        <taxon>Magnoliopsida</taxon>
        <taxon>eudicotyledons</taxon>
        <taxon>Gunneridae</taxon>
        <taxon>Pentapetalae</taxon>
        <taxon>rosids</taxon>
        <taxon>malvids</taxon>
        <taxon>Brassicales</taxon>
        <taxon>Brassicaceae</taxon>
        <taxon>Cardamineae</taxon>
        <taxon>Cardamine</taxon>
    </lineage>
</organism>
<evidence type="ECO:0000256" key="2">
    <source>
        <dbReference type="ARBA" id="ARBA00010617"/>
    </source>
</evidence>
<dbReference type="SUPFAM" id="SSF48264">
    <property type="entry name" value="Cytochrome P450"/>
    <property type="match status" value="1"/>
</dbReference>
<proteinExistence type="inferred from homology"/>
<evidence type="ECO:0000256" key="1">
    <source>
        <dbReference type="ARBA" id="ARBA00001971"/>
    </source>
</evidence>
<keyword evidence="3" id="KW-0349">Heme</keyword>
<reference evidence="9 10" key="1">
    <citation type="submission" date="2024-04" db="EMBL/GenBank/DDBJ databases">
        <title>Genome assembly C_amara_ONT_v2.</title>
        <authorList>
            <person name="Yant L."/>
            <person name="Moore C."/>
            <person name="Slenker M."/>
        </authorList>
    </citation>
    <scope>NUCLEOTIDE SEQUENCE [LARGE SCALE GENOMIC DNA]</scope>
    <source>
        <tissue evidence="9">Leaf</tissue>
    </source>
</reference>
<dbReference type="GO" id="GO:0046872">
    <property type="term" value="F:metal ion binding"/>
    <property type="evidence" value="ECO:0007669"/>
    <property type="project" value="UniProtKB-KW"/>
</dbReference>
<evidence type="ECO:0000256" key="6">
    <source>
        <dbReference type="ARBA" id="ARBA00023004"/>
    </source>
</evidence>
<evidence type="ECO:0000256" key="5">
    <source>
        <dbReference type="ARBA" id="ARBA00023002"/>
    </source>
</evidence>
<keyword evidence="7" id="KW-0503">Monooxygenase</keyword>
<evidence type="ECO:0000256" key="7">
    <source>
        <dbReference type="ARBA" id="ARBA00023033"/>
    </source>
</evidence>
<comment type="caution">
    <text evidence="9">The sequence shown here is derived from an EMBL/GenBank/DDBJ whole genome shotgun (WGS) entry which is preliminary data.</text>
</comment>
<dbReference type="EMBL" id="JBANAX010000519">
    <property type="protein sequence ID" value="KAL1205451.1"/>
    <property type="molecule type" value="Genomic_DNA"/>
</dbReference>
<keyword evidence="4" id="KW-0479">Metal-binding</keyword>
<dbReference type="PANTHER" id="PTHR24296">
    <property type="entry name" value="CYTOCHROME P450"/>
    <property type="match status" value="1"/>
</dbReference>
<keyword evidence="10" id="KW-1185">Reference proteome</keyword>
<comment type="similarity">
    <text evidence="2">Belongs to the cytochrome P450 family.</text>
</comment>
<keyword evidence="8" id="KW-0812">Transmembrane</keyword>
<keyword evidence="5" id="KW-0560">Oxidoreductase</keyword>
<accession>A0ABD1AF73</accession>
<evidence type="ECO:0000256" key="3">
    <source>
        <dbReference type="ARBA" id="ARBA00022617"/>
    </source>
</evidence>
<evidence type="ECO:0000313" key="9">
    <source>
        <dbReference type="EMBL" id="KAL1205451.1"/>
    </source>
</evidence>
<evidence type="ECO:0000313" key="10">
    <source>
        <dbReference type="Proteomes" id="UP001558713"/>
    </source>
</evidence>
<dbReference type="Proteomes" id="UP001558713">
    <property type="component" value="Unassembled WGS sequence"/>
</dbReference>
<gene>
    <name evidence="9" type="ORF">V5N11_019669</name>
</gene>
<sequence>MASISLFEAFIASICFLFLLCFFINKPNKSFLITNWPLLGMLPGLLMVLDQVYDFLVELLENSNLTFECKGPWCARMDMLVTVDPANIHYILSSNFSNYTKGPEFKEIFDVFKYVIFNVDSELWKNLRKAAQARVNHQEFQRFSASATRDKLKNGLVPLFNHFAKERTIVDLQDVFQRFIFDTTMVLITGSDPTSLSIEKPENEFAKALTDAGEAIMYRHIKPRFLWKVQKWMGFGLEKKMVNADAIFNRVCAKYISVKRKEISHKSIEDEGEDLLTSYINLDTTKYDILNPSDDKFMIVVAK</sequence>
<keyword evidence="8" id="KW-1133">Transmembrane helix</keyword>